<dbReference type="Proteomes" id="UP000283509">
    <property type="component" value="Unassembled WGS sequence"/>
</dbReference>
<dbReference type="AlphaFoldDB" id="A0A423TUG6"/>
<protein>
    <submittedName>
        <fullName evidence="2">Uncharacterized protein</fullName>
    </submittedName>
</protein>
<evidence type="ECO:0000313" key="2">
    <source>
        <dbReference type="EMBL" id="ROT80089.1"/>
    </source>
</evidence>
<accession>A0A423TUG6</accession>
<sequence>MGFGRRCGCWALSELELERSRHQATLEENTRYQRHIQDLRDELSTMHATVADLERRYSDLSARYRGTVASLDEVNDTTLRLKDHSSDLTDENRRLRLNCEKLQESHHRLTLSHIKDIITISYPYIVDSFHLGINLPTSSPSPPPPLQARGLREQLQNALADAEDEHRRRVSSEVSLSRDLADTERKYTMKLRRANSLHDMDKVHLRQDLDRLYHALRREKYTNKYWRDYRHHFYCGHHDCVDCVYDPMLLD</sequence>
<keyword evidence="1" id="KW-0175">Coiled coil</keyword>
<keyword evidence="3" id="KW-1185">Reference proteome</keyword>
<proteinExistence type="predicted"/>
<name>A0A423TUG6_PENVA</name>
<evidence type="ECO:0000313" key="3">
    <source>
        <dbReference type="Proteomes" id="UP000283509"/>
    </source>
</evidence>
<dbReference type="Gene3D" id="1.20.5.340">
    <property type="match status" value="1"/>
</dbReference>
<feature type="coiled-coil region" evidence="1">
    <location>
        <begin position="22"/>
        <end position="56"/>
    </location>
</feature>
<reference evidence="2 3" key="1">
    <citation type="submission" date="2018-04" db="EMBL/GenBank/DDBJ databases">
        <authorList>
            <person name="Zhang X."/>
            <person name="Yuan J."/>
            <person name="Li F."/>
            <person name="Xiang J."/>
        </authorList>
    </citation>
    <scope>NUCLEOTIDE SEQUENCE [LARGE SCALE GENOMIC DNA]</scope>
    <source>
        <tissue evidence="2">Muscle</tissue>
    </source>
</reference>
<evidence type="ECO:0000256" key="1">
    <source>
        <dbReference type="SAM" id="Coils"/>
    </source>
</evidence>
<gene>
    <name evidence="2" type="ORF">C7M84_001188</name>
</gene>
<organism evidence="2 3">
    <name type="scientific">Penaeus vannamei</name>
    <name type="common">Whiteleg shrimp</name>
    <name type="synonym">Litopenaeus vannamei</name>
    <dbReference type="NCBI Taxonomy" id="6689"/>
    <lineage>
        <taxon>Eukaryota</taxon>
        <taxon>Metazoa</taxon>
        <taxon>Ecdysozoa</taxon>
        <taxon>Arthropoda</taxon>
        <taxon>Crustacea</taxon>
        <taxon>Multicrustacea</taxon>
        <taxon>Malacostraca</taxon>
        <taxon>Eumalacostraca</taxon>
        <taxon>Eucarida</taxon>
        <taxon>Decapoda</taxon>
        <taxon>Dendrobranchiata</taxon>
        <taxon>Penaeoidea</taxon>
        <taxon>Penaeidae</taxon>
        <taxon>Penaeus</taxon>
    </lineage>
</organism>
<reference evidence="2 3" key="2">
    <citation type="submission" date="2019-01" db="EMBL/GenBank/DDBJ databases">
        <title>The decoding of complex shrimp genome reveals the adaptation for benthos swimmer, frequently molting mechanism and breeding impact on genome.</title>
        <authorList>
            <person name="Sun Y."/>
            <person name="Gao Y."/>
            <person name="Yu Y."/>
        </authorList>
    </citation>
    <scope>NUCLEOTIDE SEQUENCE [LARGE SCALE GENOMIC DNA]</scope>
    <source>
        <tissue evidence="2">Muscle</tissue>
    </source>
</reference>
<dbReference type="EMBL" id="QCYY01001154">
    <property type="protein sequence ID" value="ROT80089.1"/>
    <property type="molecule type" value="Genomic_DNA"/>
</dbReference>
<comment type="caution">
    <text evidence="2">The sequence shown here is derived from an EMBL/GenBank/DDBJ whole genome shotgun (WGS) entry which is preliminary data.</text>
</comment>